<evidence type="ECO:0000256" key="5">
    <source>
        <dbReference type="ARBA" id="ARBA00022840"/>
    </source>
</evidence>
<feature type="region of interest" description="Disordered" evidence="8">
    <location>
        <begin position="404"/>
        <end position="472"/>
    </location>
</feature>
<reference evidence="10 11" key="1">
    <citation type="submission" date="2022-09" db="EMBL/GenBank/DDBJ databases">
        <authorList>
            <person name="Palmer J.M."/>
        </authorList>
    </citation>
    <scope>NUCLEOTIDE SEQUENCE [LARGE SCALE GENOMIC DNA]</scope>
    <source>
        <strain evidence="10 11">DSM 7382</strain>
    </source>
</reference>
<dbReference type="GO" id="GO:0005524">
    <property type="term" value="F:ATP binding"/>
    <property type="evidence" value="ECO:0007669"/>
    <property type="project" value="UniProtKB-UniRule"/>
</dbReference>
<dbReference type="Pfam" id="PF00069">
    <property type="entry name" value="Pkinase"/>
    <property type="match status" value="1"/>
</dbReference>
<dbReference type="PROSITE" id="PS00107">
    <property type="entry name" value="PROTEIN_KINASE_ATP"/>
    <property type="match status" value="1"/>
</dbReference>
<evidence type="ECO:0000313" key="10">
    <source>
        <dbReference type="EMBL" id="KAK7683123.1"/>
    </source>
</evidence>
<dbReference type="Proteomes" id="UP001385951">
    <property type="component" value="Unassembled WGS sequence"/>
</dbReference>
<evidence type="ECO:0000256" key="2">
    <source>
        <dbReference type="ARBA" id="ARBA00022679"/>
    </source>
</evidence>
<dbReference type="GO" id="GO:0004674">
    <property type="term" value="F:protein serine/threonine kinase activity"/>
    <property type="evidence" value="ECO:0007669"/>
    <property type="project" value="UniProtKB-KW"/>
</dbReference>
<keyword evidence="4" id="KW-0418">Kinase</keyword>
<dbReference type="Gene3D" id="1.10.510.10">
    <property type="entry name" value="Transferase(Phosphotransferase) domain 1"/>
    <property type="match status" value="1"/>
</dbReference>
<dbReference type="PANTHER" id="PTHR24345">
    <property type="entry name" value="SERINE/THREONINE-PROTEIN KINASE PLK"/>
    <property type="match status" value="1"/>
</dbReference>
<dbReference type="EMBL" id="JASBNA010000032">
    <property type="protein sequence ID" value="KAK7683123.1"/>
    <property type="molecule type" value="Genomic_DNA"/>
</dbReference>
<dbReference type="PANTHER" id="PTHR24345:SF91">
    <property type="entry name" value="SERINE_THREONINE-PROTEIN KINASE PLK4"/>
    <property type="match status" value="1"/>
</dbReference>
<organism evidence="10 11">
    <name type="scientific">Cerrena zonata</name>
    <dbReference type="NCBI Taxonomy" id="2478898"/>
    <lineage>
        <taxon>Eukaryota</taxon>
        <taxon>Fungi</taxon>
        <taxon>Dikarya</taxon>
        <taxon>Basidiomycota</taxon>
        <taxon>Agaricomycotina</taxon>
        <taxon>Agaricomycetes</taxon>
        <taxon>Polyporales</taxon>
        <taxon>Cerrenaceae</taxon>
        <taxon>Cerrena</taxon>
    </lineage>
</organism>
<feature type="domain" description="Protein kinase" evidence="9">
    <location>
        <begin position="24"/>
        <end position="293"/>
    </location>
</feature>
<keyword evidence="1 7" id="KW-0723">Serine/threonine-protein kinase</keyword>
<dbReference type="AlphaFoldDB" id="A0AAW0FN69"/>
<accession>A0AAW0FN69</accession>
<evidence type="ECO:0000256" key="7">
    <source>
        <dbReference type="RuleBase" id="RU000304"/>
    </source>
</evidence>
<keyword evidence="11" id="KW-1185">Reference proteome</keyword>
<dbReference type="PROSITE" id="PS00108">
    <property type="entry name" value="PROTEIN_KINASE_ST"/>
    <property type="match status" value="1"/>
</dbReference>
<dbReference type="InterPro" id="IPR000719">
    <property type="entry name" value="Prot_kinase_dom"/>
</dbReference>
<comment type="caution">
    <text evidence="10">The sequence shown here is derived from an EMBL/GenBank/DDBJ whole genome shotgun (WGS) entry which is preliminary data.</text>
</comment>
<gene>
    <name evidence="10" type="ORF">QCA50_013796</name>
</gene>
<feature type="region of interest" description="Disordered" evidence="8">
    <location>
        <begin position="317"/>
        <end position="382"/>
    </location>
</feature>
<evidence type="ECO:0000256" key="3">
    <source>
        <dbReference type="ARBA" id="ARBA00022741"/>
    </source>
</evidence>
<protein>
    <recommendedName>
        <fullName evidence="9">Protein kinase domain-containing protein</fullName>
    </recommendedName>
</protein>
<comment type="similarity">
    <text evidence="7">Belongs to the protein kinase superfamily.</text>
</comment>
<sequence>MPPQSRRLPDMTRAMIESDSAEPLMLVSLLGTGGYGAVYRSRYVFQPRATGVVAVKVMKKPPPRSRLDAMQHREVINHKAVSSHPNIVTFRECIPHRPDYVYLIMDYCPGGTLFSLLSTTAIFARNDTLVKSMLLQLVSAIEFCHAHKVFHRDLKPENVLVNDDFTKVYLTDFGLSTNFEESTTFRLGSRHYMSPECLNKNHMASSYSSRRSDIWALGVIIVNMVTGRCPWDQAAFDDPCFASYMRNRSFLRKQLPISKATNGLLRAIFTPNPSMSINLRTLKQRIQDVGTFFMTEREVRRATPAVRESAAYLNQPKREVARPLPKPLTSENLPLPQASSGWNYDTGNTSSSESDSATNTDADWEESTPGVRMRRALPIITDPDLHEGQAAWRKDKRAALHLDQPDVVNPSPSAPIQTLIIPSLPNDVPPETKIPSTPSPDTSSSATSSTTSSSTPNTTPSSSQHSRTLRHEIIMPSSNVPWARWAVRMRRILSRAL</sequence>
<feature type="compositionally biased region" description="Low complexity" evidence="8">
    <location>
        <begin position="435"/>
        <end position="463"/>
    </location>
</feature>
<dbReference type="InterPro" id="IPR017441">
    <property type="entry name" value="Protein_kinase_ATP_BS"/>
</dbReference>
<proteinExistence type="inferred from homology"/>
<dbReference type="PROSITE" id="PS50011">
    <property type="entry name" value="PROTEIN_KINASE_DOM"/>
    <property type="match status" value="1"/>
</dbReference>
<dbReference type="InterPro" id="IPR011009">
    <property type="entry name" value="Kinase-like_dom_sf"/>
</dbReference>
<dbReference type="InterPro" id="IPR008271">
    <property type="entry name" value="Ser/Thr_kinase_AS"/>
</dbReference>
<evidence type="ECO:0000313" key="11">
    <source>
        <dbReference type="Proteomes" id="UP001385951"/>
    </source>
</evidence>
<evidence type="ECO:0000256" key="4">
    <source>
        <dbReference type="ARBA" id="ARBA00022777"/>
    </source>
</evidence>
<keyword evidence="2" id="KW-0808">Transferase</keyword>
<evidence type="ECO:0000256" key="1">
    <source>
        <dbReference type="ARBA" id="ARBA00022527"/>
    </source>
</evidence>
<keyword evidence="3 6" id="KW-0547">Nucleotide-binding</keyword>
<keyword evidence="5 6" id="KW-0067">ATP-binding</keyword>
<evidence type="ECO:0000256" key="8">
    <source>
        <dbReference type="SAM" id="MobiDB-lite"/>
    </source>
</evidence>
<feature type="binding site" evidence="6">
    <location>
        <position position="56"/>
    </location>
    <ligand>
        <name>ATP</name>
        <dbReference type="ChEBI" id="CHEBI:30616"/>
    </ligand>
</feature>
<feature type="compositionally biased region" description="Polar residues" evidence="8">
    <location>
        <begin position="329"/>
        <end position="361"/>
    </location>
</feature>
<dbReference type="GO" id="GO:0005634">
    <property type="term" value="C:nucleus"/>
    <property type="evidence" value="ECO:0007669"/>
    <property type="project" value="TreeGrafter"/>
</dbReference>
<name>A0AAW0FN69_9APHY</name>
<dbReference type="SUPFAM" id="SSF56112">
    <property type="entry name" value="Protein kinase-like (PK-like)"/>
    <property type="match status" value="1"/>
</dbReference>
<evidence type="ECO:0000256" key="6">
    <source>
        <dbReference type="PROSITE-ProRule" id="PRU10141"/>
    </source>
</evidence>
<evidence type="ECO:0000259" key="9">
    <source>
        <dbReference type="PROSITE" id="PS50011"/>
    </source>
</evidence>
<dbReference type="SMART" id="SM00220">
    <property type="entry name" value="S_TKc"/>
    <property type="match status" value="1"/>
</dbReference>